<dbReference type="EMBL" id="SLWF01000024">
    <property type="protein sequence ID" value="TCN81368.1"/>
    <property type="molecule type" value="Genomic_DNA"/>
</dbReference>
<evidence type="ECO:0000256" key="9">
    <source>
        <dbReference type="ARBA" id="ARBA00022801"/>
    </source>
</evidence>
<dbReference type="GO" id="GO:0016020">
    <property type="term" value="C:membrane"/>
    <property type="evidence" value="ECO:0007669"/>
    <property type="project" value="TreeGrafter"/>
</dbReference>
<dbReference type="SUPFAM" id="SSF55486">
    <property type="entry name" value="Metalloproteases ('zincins'), catalytic domain"/>
    <property type="match status" value="1"/>
</dbReference>
<evidence type="ECO:0000256" key="12">
    <source>
        <dbReference type="SAM" id="SignalP"/>
    </source>
</evidence>
<dbReference type="NCBIfam" id="TIGR02412">
    <property type="entry name" value="pepN_strep_liv"/>
    <property type="match status" value="1"/>
</dbReference>
<evidence type="ECO:0000313" key="16">
    <source>
        <dbReference type="EMBL" id="TCN81368.1"/>
    </source>
</evidence>
<dbReference type="GO" id="GO:0016285">
    <property type="term" value="F:alanyl aminopeptidase activity"/>
    <property type="evidence" value="ECO:0007669"/>
    <property type="project" value="UniProtKB-EC"/>
</dbReference>
<dbReference type="CDD" id="cd09602">
    <property type="entry name" value="M1_APN"/>
    <property type="match status" value="1"/>
</dbReference>
<proteinExistence type="inferred from homology"/>
<keyword evidence="10" id="KW-0862">Zinc</keyword>
<dbReference type="Pfam" id="PF01433">
    <property type="entry name" value="Peptidase_M1"/>
    <property type="match status" value="1"/>
</dbReference>
<evidence type="ECO:0000256" key="1">
    <source>
        <dbReference type="ARBA" id="ARBA00000098"/>
    </source>
</evidence>
<comment type="cofactor">
    <cofactor evidence="2">
        <name>Zn(2+)</name>
        <dbReference type="ChEBI" id="CHEBI:29105"/>
    </cofactor>
</comment>
<evidence type="ECO:0000256" key="11">
    <source>
        <dbReference type="ARBA" id="ARBA00023049"/>
    </source>
</evidence>
<comment type="caution">
    <text evidence="16">The sequence shown here is derived from an EMBL/GenBank/DDBJ whole genome shotgun (WGS) entry which is preliminary data.</text>
</comment>
<dbReference type="GO" id="GO:0006508">
    <property type="term" value="P:proteolysis"/>
    <property type="evidence" value="ECO:0007669"/>
    <property type="project" value="UniProtKB-KW"/>
</dbReference>
<dbReference type="InterPro" id="IPR050344">
    <property type="entry name" value="Peptidase_M1_aminopeptidases"/>
</dbReference>
<organism evidence="16 17">
    <name type="scientific">Shewanella fodinae</name>
    <dbReference type="NCBI Taxonomy" id="552357"/>
    <lineage>
        <taxon>Bacteria</taxon>
        <taxon>Pseudomonadati</taxon>
        <taxon>Pseudomonadota</taxon>
        <taxon>Gammaproteobacteria</taxon>
        <taxon>Alteromonadales</taxon>
        <taxon>Shewanellaceae</taxon>
        <taxon>Shewanella</taxon>
    </lineage>
</organism>
<keyword evidence="17" id="KW-1185">Reference proteome</keyword>
<name>A0A4R2F8I6_9GAMM</name>
<evidence type="ECO:0000256" key="5">
    <source>
        <dbReference type="ARBA" id="ARBA00015611"/>
    </source>
</evidence>
<keyword evidence="8" id="KW-0479">Metal-binding</keyword>
<dbReference type="SUPFAM" id="SSF63737">
    <property type="entry name" value="Leukotriene A4 hydrolase N-terminal domain"/>
    <property type="match status" value="1"/>
</dbReference>
<gene>
    <name evidence="16" type="ORF">EDC91_12422</name>
</gene>
<dbReference type="GO" id="GO:0005615">
    <property type="term" value="C:extracellular space"/>
    <property type="evidence" value="ECO:0007669"/>
    <property type="project" value="TreeGrafter"/>
</dbReference>
<evidence type="ECO:0000256" key="6">
    <source>
        <dbReference type="ARBA" id="ARBA00022438"/>
    </source>
</evidence>
<evidence type="ECO:0000259" key="14">
    <source>
        <dbReference type="Pfam" id="PF11838"/>
    </source>
</evidence>
<dbReference type="FunFam" id="1.10.390.10:FF:000006">
    <property type="entry name" value="Puromycin-sensitive aminopeptidase"/>
    <property type="match status" value="1"/>
</dbReference>
<evidence type="ECO:0000256" key="4">
    <source>
        <dbReference type="ARBA" id="ARBA00012564"/>
    </source>
</evidence>
<feature type="chain" id="PRO_5020232979" description="Aminopeptidase N" evidence="12">
    <location>
        <begin position="22"/>
        <end position="883"/>
    </location>
</feature>
<feature type="domain" description="ERAP1-like C-terminal" evidence="14">
    <location>
        <begin position="557"/>
        <end position="869"/>
    </location>
</feature>
<dbReference type="GO" id="GO:0070006">
    <property type="term" value="F:metalloaminopeptidase activity"/>
    <property type="evidence" value="ECO:0007669"/>
    <property type="project" value="TreeGrafter"/>
</dbReference>
<reference evidence="16 17" key="1">
    <citation type="submission" date="2019-03" db="EMBL/GenBank/DDBJ databases">
        <title>Freshwater and sediment microbial communities from various areas in North America, analyzing microbe dynamics in response to fracking.</title>
        <authorList>
            <person name="Lamendella R."/>
        </authorList>
    </citation>
    <scope>NUCLEOTIDE SEQUENCE [LARGE SCALE GENOMIC DNA]</scope>
    <source>
        <strain evidence="16 17">74A</strain>
    </source>
</reference>
<dbReference type="Pfam" id="PF11838">
    <property type="entry name" value="ERAP1_C"/>
    <property type="match status" value="1"/>
</dbReference>
<evidence type="ECO:0000256" key="10">
    <source>
        <dbReference type="ARBA" id="ARBA00022833"/>
    </source>
</evidence>
<evidence type="ECO:0000256" key="8">
    <source>
        <dbReference type="ARBA" id="ARBA00022723"/>
    </source>
</evidence>
<dbReference type="InterPro" id="IPR012778">
    <property type="entry name" value="Pept_M1_aminopeptidase"/>
</dbReference>
<dbReference type="InterPro" id="IPR001930">
    <property type="entry name" value="Peptidase_M1"/>
</dbReference>
<keyword evidence="12" id="KW-0732">Signal</keyword>
<keyword evidence="7" id="KW-0645">Protease</keyword>
<feature type="signal peptide" evidence="12">
    <location>
        <begin position="1"/>
        <end position="21"/>
    </location>
</feature>
<dbReference type="GO" id="GO:0043171">
    <property type="term" value="P:peptide catabolic process"/>
    <property type="evidence" value="ECO:0007669"/>
    <property type="project" value="TreeGrafter"/>
</dbReference>
<accession>A0A4R2F8I6</accession>
<dbReference type="Pfam" id="PF17900">
    <property type="entry name" value="Peptidase_M1_N"/>
    <property type="match status" value="1"/>
</dbReference>
<dbReference type="FunFam" id="2.60.40.1730:FF:000010">
    <property type="entry name" value="Putative aminopeptidase N"/>
    <property type="match status" value="1"/>
</dbReference>
<feature type="domain" description="Peptidase M1 membrane alanine aminopeptidase" evidence="13">
    <location>
        <begin position="265"/>
        <end position="475"/>
    </location>
</feature>
<comment type="catalytic activity">
    <reaction evidence="1">
        <text>Release of an N-terminal amino acid, Xaa-|-Yaa- from a peptide, amide or arylamide. Xaa is preferably Ala, but may be most amino acids including Pro (slow action). When a terminal hydrophobic residue is followed by a prolyl residue, the two may be released as an intact Xaa-Pro dipeptide.</text>
        <dbReference type="EC" id="3.4.11.2"/>
    </reaction>
</comment>
<keyword evidence="6 16" id="KW-0031">Aminopeptidase</keyword>
<dbReference type="InterPro" id="IPR027268">
    <property type="entry name" value="Peptidase_M4/M1_CTD_sf"/>
</dbReference>
<evidence type="ECO:0000256" key="2">
    <source>
        <dbReference type="ARBA" id="ARBA00001947"/>
    </source>
</evidence>
<dbReference type="Gene3D" id="2.60.40.1730">
    <property type="entry name" value="tricorn interacting facor f3 domain"/>
    <property type="match status" value="1"/>
</dbReference>
<evidence type="ECO:0000259" key="13">
    <source>
        <dbReference type="Pfam" id="PF01433"/>
    </source>
</evidence>
<dbReference type="InterPro" id="IPR042097">
    <property type="entry name" value="Aminopeptidase_N-like_N_sf"/>
</dbReference>
<dbReference type="Gene3D" id="1.10.390.10">
    <property type="entry name" value="Neutral Protease Domain 2"/>
    <property type="match status" value="1"/>
</dbReference>
<protein>
    <recommendedName>
        <fullName evidence="5">Aminopeptidase N</fullName>
        <ecNumber evidence="4">3.4.11.2</ecNumber>
    </recommendedName>
</protein>
<evidence type="ECO:0000259" key="15">
    <source>
        <dbReference type="Pfam" id="PF17900"/>
    </source>
</evidence>
<evidence type="ECO:0000313" key="17">
    <source>
        <dbReference type="Proteomes" id="UP000294832"/>
    </source>
</evidence>
<keyword evidence="11" id="KW-0482">Metalloprotease</keyword>
<dbReference type="InterPro" id="IPR014782">
    <property type="entry name" value="Peptidase_M1_dom"/>
</dbReference>
<dbReference type="InterPro" id="IPR045357">
    <property type="entry name" value="Aminopeptidase_N-like_N"/>
</dbReference>
<dbReference type="Proteomes" id="UP000294832">
    <property type="component" value="Unassembled WGS sequence"/>
</dbReference>
<dbReference type="GO" id="GO:0042277">
    <property type="term" value="F:peptide binding"/>
    <property type="evidence" value="ECO:0007669"/>
    <property type="project" value="TreeGrafter"/>
</dbReference>
<keyword evidence="9" id="KW-0378">Hydrolase</keyword>
<dbReference type="PANTHER" id="PTHR11533:SF174">
    <property type="entry name" value="PUROMYCIN-SENSITIVE AMINOPEPTIDASE-RELATED"/>
    <property type="match status" value="1"/>
</dbReference>
<dbReference type="PRINTS" id="PR00756">
    <property type="entry name" value="ALADIPTASE"/>
</dbReference>
<dbReference type="EC" id="3.4.11.2" evidence="4"/>
<dbReference type="PROSITE" id="PS51257">
    <property type="entry name" value="PROKAR_LIPOPROTEIN"/>
    <property type="match status" value="1"/>
</dbReference>
<feature type="domain" description="Aminopeptidase N-like N-terminal" evidence="15">
    <location>
        <begin position="55"/>
        <end position="221"/>
    </location>
</feature>
<evidence type="ECO:0000256" key="7">
    <source>
        <dbReference type="ARBA" id="ARBA00022670"/>
    </source>
</evidence>
<dbReference type="GO" id="GO:0005737">
    <property type="term" value="C:cytoplasm"/>
    <property type="evidence" value="ECO:0007669"/>
    <property type="project" value="TreeGrafter"/>
</dbReference>
<comment type="similarity">
    <text evidence="3">Belongs to the peptidase M1 family.</text>
</comment>
<dbReference type="PANTHER" id="PTHR11533">
    <property type="entry name" value="PROTEASE M1 ZINC METALLOPROTEASE"/>
    <property type="match status" value="1"/>
</dbReference>
<dbReference type="InterPro" id="IPR024571">
    <property type="entry name" value="ERAP1-like_C_dom"/>
</dbReference>
<evidence type="ECO:0000256" key="3">
    <source>
        <dbReference type="ARBA" id="ARBA00010136"/>
    </source>
</evidence>
<dbReference type="AlphaFoldDB" id="A0A4R2F8I6"/>
<dbReference type="GO" id="GO:0008270">
    <property type="term" value="F:zinc ion binding"/>
    <property type="evidence" value="ECO:0007669"/>
    <property type="project" value="InterPro"/>
</dbReference>
<sequence length="883" mass="99770">MKSLMRIKQFGIIVLATAALSACSSNNTQITSRDDSPYLTQAQAMARSARVSNVSYDLDFKLDGSDSFANQTTIRFTLSDNSSPLTLDLSKANIQRLEINGHVLYPNYNGLYLSLNPKLLLNGDNLVKVSFTRKHSTNGEGLHRFVDPVDGKVYLYSHFEPAAAQQMFAVFDQPDIKATYKLTVRAPADWQVISATREDNIVNDGDFRVWHFPVSPKLSPYNFSLHAGPYHMWQDDKSGPYPMRLFARQSVASQVYPQDWFRYTAAGLKFFENYFGVKYPFKKYDQVLVPDFLYGAMENAGAITFAEGRFLYKAKMTKDQQQMLAGVILHEMAHQWFGDLVTMKWWNGLWLNESFASFMGTLATANATEFDYAWRSFYAGGKQGAYDKDSRVTTHPIEVPVPTTGNAFDNIDAITYSKGASVLKQLRHLLGEEVFRKGVSEYLHTYAWQNATLEDFIGSLAKAANRDLSQWTQDWLYTAGVNTLEANFQCSNGAISSFTLTQTAAVTGQPVLREQKVQIALLRKHRQQLALTKTVAVTYQGARTQVPTLIGEQCPDLVYPNYDDWGFVKVKLDDKSFATARNQLASVTDPLLRSMLWQSLWDSVMAGNLPLNHYLDTVFVNLPKEHDYTLIGQILRTLHTSQHWLAQMAPLHADYRDQVARALAQMSLRLTMETAGNSDLQRRWFDAYIDFASDAESLAHLNELLDGKAKLDGIILDQDTRWHIVRQLNRYDYPGSKALLKQEAAKDNSDTGIKAAIAATVIRPEAEIKREWLGRIQHQSGEAFPKLRIAMANLYPAEQQLLNSATAEERLDTLAQMDQSKGPVFMRSYAPTLIPTECNHSSVNRLQQAVKDNPTLSVITMRTLKELLQEEQRCVVVSEKITR</sequence>